<dbReference type="PANTHER" id="PTHR14969:SF13">
    <property type="entry name" value="AT30094P"/>
    <property type="match status" value="1"/>
</dbReference>
<feature type="transmembrane region" description="Helical" evidence="1">
    <location>
        <begin position="90"/>
        <end position="111"/>
    </location>
</feature>
<feature type="transmembrane region" description="Helical" evidence="1">
    <location>
        <begin position="7"/>
        <end position="27"/>
    </location>
</feature>
<feature type="transmembrane region" description="Helical" evidence="1">
    <location>
        <begin position="158"/>
        <end position="177"/>
    </location>
</feature>
<evidence type="ECO:0000313" key="4">
    <source>
        <dbReference type="Proteomes" id="UP001596356"/>
    </source>
</evidence>
<keyword evidence="1" id="KW-0812">Transmembrane</keyword>
<dbReference type="InterPro" id="IPR036938">
    <property type="entry name" value="PAP2/HPO_sf"/>
</dbReference>
<feature type="transmembrane region" description="Helical" evidence="1">
    <location>
        <begin position="183"/>
        <end position="206"/>
    </location>
</feature>
<dbReference type="PANTHER" id="PTHR14969">
    <property type="entry name" value="SPHINGOSINE-1-PHOSPHATE PHOSPHOHYDROLASE"/>
    <property type="match status" value="1"/>
</dbReference>
<organism evidence="3 4">
    <name type="scientific">Branchiibius cervicis</name>
    <dbReference type="NCBI Taxonomy" id="908252"/>
    <lineage>
        <taxon>Bacteria</taxon>
        <taxon>Bacillati</taxon>
        <taxon>Actinomycetota</taxon>
        <taxon>Actinomycetes</taxon>
        <taxon>Micrococcales</taxon>
        <taxon>Dermacoccaceae</taxon>
        <taxon>Branchiibius</taxon>
    </lineage>
</organism>
<dbReference type="Gene3D" id="1.20.144.10">
    <property type="entry name" value="Phosphatidic acid phosphatase type 2/haloperoxidase"/>
    <property type="match status" value="2"/>
</dbReference>
<dbReference type="InterPro" id="IPR000326">
    <property type="entry name" value="PAP2/HPO"/>
</dbReference>
<dbReference type="Proteomes" id="UP001596356">
    <property type="component" value="Unassembled WGS sequence"/>
</dbReference>
<keyword evidence="4" id="KW-1185">Reference proteome</keyword>
<feature type="transmembrane region" description="Helical" evidence="1">
    <location>
        <begin position="131"/>
        <end position="151"/>
    </location>
</feature>
<dbReference type="SUPFAM" id="SSF48317">
    <property type="entry name" value="Acid phosphatase/Vanadium-dependent haloperoxidase"/>
    <property type="match status" value="1"/>
</dbReference>
<dbReference type="Pfam" id="PF01569">
    <property type="entry name" value="PAP2"/>
    <property type="match status" value="1"/>
</dbReference>
<protein>
    <submittedName>
        <fullName evidence="3">Phosphatase PAP2 family protein</fullName>
    </submittedName>
</protein>
<dbReference type="RefSeq" id="WP_377824408.1">
    <property type="nucleotide sequence ID" value="NZ_JBHSWJ010000002.1"/>
</dbReference>
<evidence type="ECO:0000259" key="2">
    <source>
        <dbReference type="SMART" id="SM00014"/>
    </source>
</evidence>
<keyword evidence="1" id="KW-0472">Membrane</keyword>
<name>A0ABW2AXW2_9MICO</name>
<keyword evidence="1" id="KW-1133">Transmembrane helix</keyword>
<accession>A0ABW2AXW2</accession>
<dbReference type="CDD" id="cd03392">
    <property type="entry name" value="PAP2_like_2"/>
    <property type="match status" value="1"/>
</dbReference>
<dbReference type="EMBL" id="JBHSWJ010000002">
    <property type="protein sequence ID" value="MFC6715356.1"/>
    <property type="molecule type" value="Genomic_DNA"/>
</dbReference>
<feature type="domain" description="Phosphatidic acid phosphatase type 2/haloperoxidase" evidence="2">
    <location>
        <begin position="90"/>
        <end position="204"/>
    </location>
</feature>
<evidence type="ECO:0000256" key="1">
    <source>
        <dbReference type="SAM" id="Phobius"/>
    </source>
</evidence>
<sequence>MDTSRRHIAAAVLYVCLVLVLVISLAVQVRTGSGLVHLDRSIEQSVTASRTPGLTAWARVLTTIGRILVVATVALIVTAVAAIRRDDEAVVLLAVGLATSSVLVVGIKSIVGRARPPVIDMTGPAPHSFSFPSGHTTASTIFYGILLLLAWRRTGNRWARAALAAVFVAVVGGVGWSRVYLGFHWATDVLAGWLLGSAVLVALAVWRPPSLGRRQPT</sequence>
<comment type="caution">
    <text evidence="3">The sequence shown here is derived from an EMBL/GenBank/DDBJ whole genome shotgun (WGS) entry which is preliminary data.</text>
</comment>
<reference evidence="4" key="1">
    <citation type="journal article" date="2019" name="Int. J. Syst. Evol. Microbiol.">
        <title>The Global Catalogue of Microorganisms (GCM) 10K type strain sequencing project: providing services to taxonomists for standard genome sequencing and annotation.</title>
        <authorList>
            <consortium name="The Broad Institute Genomics Platform"/>
            <consortium name="The Broad Institute Genome Sequencing Center for Infectious Disease"/>
            <person name="Wu L."/>
            <person name="Ma J."/>
        </authorList>
    </citation>
    <scope>NUCLEOTIDE SEQUENCE [LARGE SCALE GENOMIC DNA]</scope>
    <source>
        <strain evidence="4">NBRC 106593</strain>
    </source>
</reference>
<gene>
    <name evidence="3" type="ORF">ACFQBT_16670</name>
</gene>
<evidence type="ECO:0000313" key="3">
    <source>
        <dbReference type="EMBL" id="MFC6715356.1"/>
    </source>
</evidence>
<feature type="transmembrane region" description="Helical" evidence="1">
    <location>
        <begin position="64"/>
        <end position="83"/>
    </location>
</feature>
<dbReference type="SMART" id="SM00014">
    <property type="entry name" value="acidPPc"/>
    <property type="match status" value="1"/>
</dbReference>
<proteinExistence type="predicted"/>